<evidence type="ECO:0000256" key="13">
    <source>
        <dbReference type="SAM" id="MobiDB-lite"/>
    </source>
</evidence>
<evidence type="ECO:0000256" key="11">
    <source>
        <dbReference type="ARBA" id="ARBA00024535"/>
    </source>
</evidence>
<dbReference type="InterPro" id="IPR004463">
    <property type="entry name" value="UDP-acyl_GlcNac_deAcase"/>
</dbReference>
<dbReference type="Pfam" id="PF03331">
    <property type="entry name" value="LpxC"/>
    <property type="match status" value="1"/>
</dbReference>
<evidence type="ECO:0000256" key="1">
    <source>
        <dbReference type="ARBA" id="ARBA00001947"/>
    </source>
</evidence>
<feature type="compositionally biased region" description="Polar residues" evidence="13">
    <location>
        <begin position="7"/>
        <end position="20"/>
    </location>
</feature>
<feature type="region of interest" description="Disordered" evidence="13">
    <location>
        <begin position="489"/>
        <end position="508"/>
    </location>
</feature>
<keyword evidence="7" id="KW-0479">Metal-binding</keyword>
<accession>A0ABQ7H6D5</accession>
<keyword evidence="6" id="KW-0441">Lipid A biosynthesis</keyword>
<feature type="region of interest" description="Disordered" evidence="13">
    <location>
        <begin position="1"/>
        <end position="79"/>
    </location>
</feature>
<dbReference type="InterPro" id="IPR011334">
    <property type="entry name" value="UDP-acyl_GlcNac_deAcase_C"/>
</dbReference>
<comment type="function">
    <text evidence="12">Involved in the biosynthesis of lipid A, a phosphorylated glycolipid that in bacteria anchors the lipopolysaccharide to the outer membrane of the cell. Lipid A-like molecules in plants may serve as structural components of the outer membranes of mitochondria and/or chloroplasts, or may be involved in signal transduction or plant defense responses.</text>
</comment>
<evidence type="ECO:0000256" key="6">
    <source>
        <dbReference type="ARBA" id="ARBA00022556"/>
    </source>
</evidence>
<evidence type="ECO:0000256" key="10">
    <source>
        <dbReference type="ARBA" id="ARBA00023098"/>
    </source>
</evidence>
<evidence type="ECO:0000256" key="9">
    <source>
        <dbReference type="ARBA" id="ARBA00022833"/>
    </source>
</evidence>
<gene>
    <name evidence="14" type="ORF">DUNSADRAFT_7403</name>
</gene>
<organism evidence="14 15">
    <name type="scientific">Dunaliella salina</name>
    <name type="common">Green alga</name>
    <name type="synonym">Protococcus salinus</name>
    <dbReference type="NCBI Taxonomy" id="3046"/>
    <lineage>
        <taxon>Eukaryota</taxon>
        <taxon>Viridiplantae</taxon>
        <taxon>Chlorophyta</taxon>
        <taxon>core chlorophytes</taxon>
        <taxon>Chlorophyceae</taxon>
        <taxon>CS clade</taxon>
        <taxon>Chlamydomonadales</taxon>
        <taxon>Dunaliellaceae</taxon>
        <taxon>Dunaliella</taxon>
    </lineage>
</organism>
<protein>
    <recommendedName>
        <fullName evidence="4">UDP-3-O-acyl-N-acetylglucosamine deacetylase</fullName>
        <ecNumber evidence="4">3.5.1.108</ecNumber>
    </recommendedName>
</protein>
<evidence type="ECO:0000256" key="12">
    <source>
        <dbReference type="ARBA" id="ARBA00024987"/>
    </source>
</evidence>
<evidence type="ECO:0000256" key="2">
    <source>
        <dbReference type="ARBA" id="ARBA00005002"/>
    </source>
</evidence>
<keyword evidence="10" id="KW-0443">Lipid metabolism</keyword>
<dbReference type="InterPro" id="IPR015870">
    <property type="entry name" value="UDP-acyl_N-AcGlcN_deAcase_N"/>
</dbReference>
<dbReference type="EC" id="3.5.1.108" evidence="4"/>
<name>A0ABQ7H6D5_DUNSA</name>
<dbReference type="PANTHER" id="PTHR33694:SF1">
    <property type="entry name" value="UDP-3-O-ACYL-N-ACETYLGLUCOSAMINE DEACETYLASE 1, MITOCHONDRIAL-RELATED"/>
    <property type="match status" value="1"/>
</dbReference>
<evidence type="ECO:0000256" key="4">
    <source>
        <dbReference type="ARBA" id="ARBA00012745"/>
    </source>
</evidence>
<dbReference type="InterPro" id="IPR020568">
    <property type="entry name" value="Ribosomal_Su5_D2-typ_SF"/>
</dbReference>
<evidence type="ECO:0000313" key="14">
    <source>
        <dbReference type="EMBL" id="KAF5842419.1"/>
    </source>
</evidence>
<dbReference type="Gene3D" id="3.30.1700.10">
    <property type="entry name" value="lpxc deacetylase, domain 2"/>
    <property type="match status" value="1"/>
</dbReference>
<dbReference type="PANTHER" id="PTHR33694">
    <property type="entry name" value="UDP-3-O-ACYL-N-ACETYLGLUCOSAMINE DEACETYLASE 1, MITOCHONDRIAL-RELATED"/>
    <property type="match status" value="1"/>
</dbReference>
<evidence type="ECO:0000256" key="5">
    <source>
        <dbReference type="ARBA" id="ARBA00022516"/>
    </source>
</evidence>
<comment type="similarity">
    <text evidence="3">Belongs to the LpxC family.</text>
</comment>
<feature type="compositionally biased region" description="Basic and acidic residues" evidence="13">
    <location>
        <begin position="69"/>
        <end position="79"/>
    </location>
</feature>
<evidence type="ECO:0000256" key="7">
    <source>
        <dbReference type="ARBA" id="ARBA00022723"/>
    </source>
</evidence>
<proteinExistence type="inferred from homology"/>
<keyword evidence="9" id="KW-0862">Zinc</keyword>
<evidence type="ECO:0000256" key="3">
    <source>
        <dbReference type="ARBA" id="ARBA00006170"/>
    </source>
</evidence>
<evidence type="ECO:0000256" key="8">
    <source>
        <dbReference type="ARBA" id="ARBA00022801"/>
    </source>
</evidence>
<sequence>MNGLGNIRNSHCGNKPSTSGRPHCAPHPVPIVLPITSRSGPHHREQQQRSRHRDVRTCAKRGSGTATTTEEKAGKGRTAEITDESPIILERDAPSIPRPGQFQQTLQRSFTLGGLGLHTAEYATVCVKPACANEGRYFVRVPQGTNEGKFEIEEPKDIDIRESGPLDLGPEGEDVKMALFKEYLEAEEMEKFEGSFQDFLHWIDREELVEQFEADPNFMKKAWEEQAREQGLEAIQPRGSDEEVVPAHINSVPSTPQAVVLSVGDEVSEPGAIIGAELLLATLECCGVDNARIEIEGGREMPVLDGSALGWAMEVQFAGLRLAPEASSLGQEQESPEAAAEEPMNPVARLVAVPQEVIGKQWLSWCMFEDPHFRMDLASARCYMESPEEVLALHSMGWLQGGTEGVMLVGFGERWYDATLTRFVRDEPVRHEMCNLLGLLSLAAEPGHAGLPVGHVVQYKASLELQLNFVRELKARLSDEDYVPIEFNVEEVDEEGGEEREEEGEAQE</sequence>
<dbReference type="Gene3D" id="3.30.230.20">
    <property type="entry name" value="lpxc deacetylase, domain 1"/>
    <property type="match status" value="2"/>
</dbReference>
<keyword evidence="5" id="KW-0444">Lipid biosynthesis</keyword>
<comment type="cofactor">
    <cofactor evidence="1">
        <name>Zn(2+)</name>
        <dbReference type="ChEBI" id="CHEBI:29105"/>
    </cofactor>
</comment>
<dbReference type="SUPFAM" id="SSF54211">
    <property type="entry name" value="Ribosomal protein S5 domain 2-like"/>
    <property type="match status" value="2"/>
</dbReference>
<evidence type="ECO:0000313" key="15">
    <source>
        <dbReference type="Proteomes" id="UP000815325"/>
    </source>
</evidence>
<dbReference type="Proteomes" id="UP000815325">
    <property type="component" value="Unassembled WGS sequence"/>
</dbReference>
<reference evidence="14" key="1">
    <citation type="submission" date="2017-08" db="EMBL/GenBank/DDBJ databases">
        <authorList>
            <person name="Polle J.E."/>
            <person name="Barry K."/>
            <person name="Cushman J."/>
            <person name="Schmutz J."/>
            <person name="Tran D."/>
            <person name="Hathwaick L.T."/>
            <person name="Yim W.C."/>
            <person name="Jenkins J."/>
            <person name="Mckie-Krisberg Z.M."/>
            <person name="Prochnik S."/>
            <person name="Lindquist E."/>
            <person name="Dockter R.B."/>
            <person name="Adam C."/>
            <person name="Molina H."/>
            <person name="Bunkerborg J."/>
            <person name="Jin E."/>
            <person name="Buchheim M."/>
            <person name="Magnuson J."/>
        </authorList>
    </citation>
    <scope>NUCLEOTIDE SEQUENCE</scope>
    <source>
        <strain evidence="14">CCAP 19/18</strain>
    </source>
</reference>
<dbReference type="EMBL" id="MU069462">
    <property type="protein sequence ID" value="KAF5842419.1"/>
    <property type="molecule type" value="Genomic_DNA"/>
</dbReference>
<comment type="catalytic activity">
    <reaction evidence="11">
        <text>a UDP-3-O-[(3R)-3-hydroxyacyl]-N-acetyl-alpha-D-glucosamine + H2O = a UDP-3-O-[(3R)-3-hydroxyacyl]-alpha-D-glucosamine + acetate</text>
        <dbReference type="Rhea" id="RHEA:67816"/>
        <dbReference type="ChEBI" id="CHEBI:15377"/>
        <dbReference type="ChEBI" id="CHEBI:30089"/>
        <dbReference type="ChEBI" id="CHEBI:137740"/>
        <dbReference type="ChEBI" id="CHEBI:173225"/>
        <dbReference type="EC" id="3.5.1.108"/>
    </reaction>
</comment>
<comment type="caution">
    <text evidence="14">The sequence shown here is derived from an EMBL/GenBank/DDBJ whole genome shotgun (WGS) entry which is preliminary data.</text>
</comment>
<keyword evidence="15" id="KW-1185">Reference proteome</keyword>
<comment type="pathway">
    <text evidence="2">Glycolipid biosynthesis; lipid IV(A) biosynthesis; lipid IV(A) from (3R)-3-hydroxytetradecanoyl-[acyl-carrier-protein] and UDP-N-acetyl-alpha-D-glucosamine: step 2/6.</text>
</comment>
<keyword evidence="8" id="KW-0378">Hydrolase</keyword>